<name>A0ABY7CJK6_9BASI</name>
<accession>A0ABY7CJK6</accession>
<evidence type="ECO:0000256" key="1">
    <source>
        <dbReference type="SAM" id="MobiDB-lite"/>
    </source>
</evidence>
<dbReference type="Proteomes" id="UP001164743">
    <property type="component" value="Chromosome 5A"/>
</dbReference>
<dbReference type="RefSeq" id="XP_053020470.1">
    <property type="nucleotide sequence ID" value="XM_053169254.1"/>
</dbReference>
<keyword evidence="3" id="KW-1185">Reference proteome</keyword>
<feature type="compositionally biased region" description="Polar residues" evidence="1">
    <location>
        <begin position="43"/>
        <end position="52"/>
    </location>
</feature>
<evidence type="ECO:0000313" key="3">
    <source>
        <dbReference type="Proteomes" id="UP001164743"/>
    </source>
</evidence>
<dbReference type="EMBL" id="CP110425">
    <property type="protein sequence ID" value="WAQ84915.1"/>
    <property type="molecule type" value="Genomic_DNA"/>
</dbReference>
<reference evidence="2" key="1">
    <citation type="submission" date="2022-10" db="EMBL/GenBank/DDBJ databases">
        <title>Puccinia triticina Genome sequencing and assembly.</title>
        <authorList>
            <person name="Li C."/>
        </authorList>
    </citation>
    <scope>NUCLEOTIDE SEQUENCE</scope>
    <source>
        <strain evidence="2">Pt15</strain>
    </source>
</reference>
<feature type="region of interest" description="Disordered" evidence="1">
    <location>
        <begin position="1"/>
        <end position="76"/>
    </location>
</feature>
<sequence length="187" mass="21228">MSLDSARKARCSAFDERASLRNIEGAKGPGAERGEDNDIDMQGASSRTNRPKVQQAPAPRPSLRSQTRHRSKPLEPYVSRPLEVESIIQRNEHRRARVELGLYLILDQPPADNALVFPPLATRPCYDVEDNYWPDSFSHLSDRSIPCNSSLSSYFTNPHHPSIFRPVKDWWSSRRGKSTRHAPILVD</sequence>
<protein>
    <submittedName>
        <fullName evidence="2">Uncharacterized protein</fullName>
    </submittedName>
</protein>
<organism evidence="2 3">
    <name type="scientific">Puccinia triticina</name>
    <dbReference type="NCBI Taxonomy" id="208348"/>
    <lineage>
        <taxon>Eukaryota</taxon>
        <taxon>Fungi</taxon>
        <taxon>Dikarya</taxon>
        <taxon>Basidiomycota</taxon>
        <taxon>Pucciniomycotina</taxon>
        <taxon>Pucciniomycetes</taxon>
        <taxon>Pucciniales</taxon>
        <taxon>Pucciniaceae</taxon>
        <taxon>Puccinia</taxon>
    </lineage>
</organism>
<proteinExistence type="predicted"/>
<gene>
    <name evidence="2" type="ORF">PtA15_5A488</name>
</gene>
<evidence type="ECO:0000313" key="2">
    <source>
        <dbReference type="EMBL" id="WAQ84915.1"/>
    </source>
</evidence>
<dbReference type="GeneID" id="77810149"/>